<keyword evidence="3" id="KW-0328">Glycosyltransferase</keyword>
<keyword evidence="8" id="KW-1185">Reference proteome</keyword>
<evidence type="ECO:0000256" key="1">
    <source>
        <dbReference type="ARBA" id="ARBA00004370"/>
    </source>
</evidence>
<dbReference type="InterPro" id="IPR007235">
    <property type="entry name" value="Glyco_trans_28_C"/>
</dbReference>
<evidence type="ECO:0000259" key="5">
    <source>
        <dbReference type="Pfam" id="PF04101"/>
    </source>
</evidence>
<feature type="domain" description="Diacylglycerol glucosyltransferase N-terminal" evidence="6">
    <location>
        <begin position="16"/>
        <end position="182"/>
    </location>
</feature>
<dbReference type="OrthoDB" id="9815663at2"/>
<dbReference type="GO" id="GO:0016758">
    <property type="term" value="F:hexosyltransferase activity"/>
    <property type="evidence" value="ECO:0007669"/>
    <property type="project" value="InterPro"/>
</dbReference>
<accession>A0A1G9NYU8</accession>
<dbReference type="PANTHER" id="PTHR43025">
    <property type="entry name" value="MONOGALACTOSYLDIACYLGLYCEROL SYNTHASE"/>
    <property type="match status" value="1"/>
</dbReference>
<feature type="domain" description="Glycosyl transferase family 28 C-terminal" evidence="5">
    <location>
        <begin position="201"/>
        <end position="290"/>
    </location>
</feature>
<comment type="subcellular location">
    <subcellularLocation>
        <location evidence="1">Membrane</location>
    </subcellularLocation>
</comment>
<dbReference type="AlphaFoldDB" id="A0A1G9NYU8"/>
<dbReference type="InterPro" id="IPR050519">
    <property type="entry name" value="Glycosyltransf_28_UgtP"/>
</dbReference>
<comment type="similarity">
    <text evidence="2">Belongs to the glycosyltransferase 28 family.</text>
</comment>
<evidence type="ECO:0000256" key="2">
    <source>
        <dbReference type="ARBA" id="ARBA00006962"/>
    </source>
</evidence>
<organism evidence="7 8">
    <name type="scientific">Sediminibacillus halophilus</name>
    <dbReference type="NCBI Taxonomy" id="482461"/>
    <lineage>
        <taxon>Bacteria</taxon>
        <taxon>Bacillati</taxon>
        <taxon>Bacillota</taxon>
        <taxon>Bacilli</taxon>
        <taxon>Bacillales</taxon>
        <taxon>Bacillaceae</taxon>
        <taxon>Sediminibacillus</taxon>
    </lineage>
</organism>
<dbReference type="Proteomes" id="UP000182347">
    <property type="component" value="Unassembled WGS sequence"/>
</dbReference>
<protein>
    <submittedName>
        <fullName evidence="7">UDP-N-acetylglucosamine:LPS N-acetylglucosamine transferase</fullName>
    </submittedName>
</protein>
<dbReference type="Gene3D" id="3.40.50.2000">
    <property type="entry name" value="Glycogen Phosphorylase B"/>
    <property type="match status" value="1"/>
</dbReference>
<dbReference type="GO" id="GO:0009247">
    <property type="term" value="P:glycolipid biosynthetic process"/>
    <property type="evidence" value="ECO:0007669"/>
    <property type="project" value="InterPro"/>
</dbReference>
<gene>
    <name evidence="7" type="ORF">SAMN05216244_1206</name>
</gene>
<evidence type="ECO:0000259" key="6">
    <source>
        <dbReference type="Pfam" id="PF06925"/>
    </source>
</evidence>
<dbReference type="InterPro" id="IPR009695">
    <property type="entry name" value="Diacylglyc_glucosyltr_N"/>
</dbReference>
<dbReference type="PANTHER" id="PTHR43025:SF3">
    <property type="entry name" value="MONOGALACTOSYLDIACYLGLYCEROL SYNTHASE 1, CHLOROPLASTIC"/>
    <property type="match status" value="1"/>
</dbReference>
<dbReference type="GO" id="GO:0016020">
    <property type="term" value="C:membrane"/>
    <property type="evidence" value="ECO:0007669"/>
    <property type="project" value="UniProtKB-SubCell"/>
</dbReference>
<name>A0A1G9NYU8_9BACI</name>
<dbReference type="SUPFAM" id="SSF53756">
    <property type="entry name" value="UDP-Glycosyltransferase/glycogen phosphorylase"/>
    <property type="match status" value="1"/>
</dbReference>
<dbReference type="STRING" id="482461.SAMN05216244_1206"/>
<dbReference type="EMBL" id="FNHF01000001">
    <property type="protein sequence ID" value="SDL91524.1"/>
    <property type="molecule type" value="Genomic_DNA"/>
</dbReference>
<keyword evidence="4 7" id="KW-0808">Transferase</keyword>
<proteinExistence type="inferred from homology"/>
<dbReference type="Pfam" id="PF06925">
    <property type="entry name" value="MGDG_synth"/>
    <property type="match status" value="1"/>
</dbReference>
<evidence type="ECO:0000313" key="7">
    <source>
        <dbReference type="EMBL" id="SDL91524.1"/>
    </source>
</evidence>
<reference evidence="8" key="1">
    <citation type="submission" date="2016-10" db="EMBL/GenBank/DDBJ databases">
        <authorList>
            <person name="Varghese N."/>
            <person name="Submissions S."/>
        </authorList>
    </citation>
    <scope>NUCLEOTIDE SEQUENCE [LARGE SCALE GENOMIC DNA]</scope>
    <source>
        <strain evidence="8">CGMCC 1.6199</strain>
    </source>
</reference>
<evidence type="ECO:0000256" key="3">
    <source>
        <dbReference type="ARBA" id="ARBA00022676"/>
    </source>
</evidence>
<dbReference type="Pfam" id="PF04101">
    <property type="entry name" value="Glyco_tran_28_C"/>
    <property type="match status" value="1"/>
</dbReference>
<dbReference type="RefSeq" id="WP_074597901.1">
    <property type="nucleotide sequence ID" value="NZ_FNHF01000001.1"/>
</dbReference>
<evidence type="ECO:0000256" key="4">
    <source>
        <dbReference type="ARBA" id="ARBA00022679"/>
    </source>
</evidence>
<evidence type="ECO:0000313" key="8">
    <source>
        <dbReference type="Proteomes" id="UP000182347"/>
    </source>
</evidence>
<sequence>MKKLLFLPFLQLPSGHHQVADTIINHMLELDNRLICKKVDPLAYTFGKLEKLISGTYLKWIQYLPQTYSWLYQKSVYDEPTTHKDFHLYDMLFTKAIKTLLEEEQPDAVICTHSLPSYIIGRLKQKEHVNVPLINVYTDFFAHHMWAKKEADMHLVSSRIFKDDLVEKGAHPDTIYLTGIPIHKAIKPSQFRMPDQGKPNLLISGGSLGVGGLKRLIGDMKDHSCTCFVLCGKNQKLYTSLHNEHSALIRPLRYIESREQMNEIYDLVDAVISKPGGVTISECIRKQKPVFIYHALPGQEEINLKLIKQLGIAKDSIGRGNLEQQIIRFFDDDMEATRLEANLAAYHRDLSLDASTLLYKKLISR</sequence>